<keyword evidence="3" id="KW-1185">Reference proteome</keyword>
<evidence type="ECO:0000313" key="3">
    <source>
        <dbReference type="Proteomes" id="UP001172738"/>
    </source>
</evidence>
<evidence type="ECO:0000256" key="1">
    <source>
        <dbReference type="RuleBase" id="RU363076"/>
    </source>
</evidence>
<keyword evidence="1" id="KW-1003">Cell membrane</keyword>
<dbReference type="InterPro" id="IPR002994">
    <property type="entry name" value="Surf1/Shy1"/>
</dbReference>
<accession>A0ABT8FXQ1</accession>
<dbReference type="RefSeq" id="WP_301125347.1">
    <property type="nucleotide sequence ID" value="NZ_JAUHPV010000001.1"/>
</dbReference>
<comment type="subcellular location">
    <subcellularLocation>
        <location evidence="1">Cell membrane</location>
        <topology evidence="1">Multi-pass membrane protein</topology>
    </subcellularLocation>
</comment>
<organism evidence="2 3">
    <name type="scientific">Demequina zhanjiangensis</name>
    <dbReference type="NCBI Taxonomy" id="3051659"/>
    <lineage>
        <taxon>Bacteria</taxon>
        <taxon>Bacillati</taxon>
        <taxon>Actinomycetota</taxon>
        <taxon>Actinomycetes</taxon>
        <taxon>Micrococcales</taxon>
        <taxon>Demequinaceae</taxon>
        <taxon>Demequina</taxon>
    </lineage>
</organism>
<reference evidence="2" key="1">
    <citation type="submission" date="2023-06" db="EMBL/GenBank/DDBJ databases">
        <title>SYSU T00b26.</title>
        <authorList>
            <person name="Gao L."/>
            <person name="Fang B.-Z."/>
            <person name="Li W.-J."/>
        </authorList>
    </citation>
    <scope>NUCLEOTIDE SEQUENCE</scope>
    <source>
        <strain evidence="2">SYSU T00b26</strain>
    </source>
</reference>
<proteinExistence type="inferred from homology"/>
<dbReference type="Pfam" id="PF02104">
    <property type="entry name" value="SURF1"/>
    <property type="match status" value="1"/>
</dbReference>
<dbReference type="Proteomes" id="UP001172738">
    <property type="component" value="Unassembled WGS sequence"/>
</dbReference>
<name>A0ABT8FXQ1_9MICO</name>
<keyword evidence="1" id="KW-0472">Membrane</keyword>
<evidence type="ECO:0000313" key="2">
    <source>
        <dbReference type="EMBL" id="MDN4471582.1"/>
    </source>
</evidence>
<gene>
    <name evidence="2" type="ORF">QQX04_01085</name>
</gene>
<sequence>MLATVIMLAAIAVTGSLGWWQWTRAHETGRTVYPEAAVPLAEVVSPGDPSGPEIGRQVIVDGEWADAEVFVVTGREVEGQDAQLLVRAFTVDADATGTGQAATLAVIAGWAPADATPAVDVPEGPVTLEGYLRASEAAVPAPTGSDVDATAVGAASTSGLAQSWEPPLYSAVLVSYDAVEGWSPLEPLEPTQETNIRNAAYAIEWWIFGAFAAFVAVRWMRDNGRVRPDGDADPRPQEDQ</sequence>
<dbReference type="PROSITE" id="PS50895">
    <property type="entry name" value="SURF1"/>
    <property type="match status" value="1"/>
</dbReference>
<protein>
    <recommendedName>
        <fullName evidence="1">SURF1-like protein</fullName>
    </recommendedName>
</protein>
<comment type="caution">
    <text evidence="2">The sequence shown here is derived from an EMBL/GenBank/DDBJ whole genome shotgun (WGS) entry which is preliminary data.</text>
</comment>
<comment type="similarity">
    <text evidence="1">Belongs to the SURF1 family.</text>
</comment>
<dbReference type="EMBL" id="JAUHPV010000001">
    <property type="protein sequence ID" value="MDN4471582.1"/>
    <property type="molecule type" value="Genomic_DNA"/>
</dbReference>